<dbReference type="EMBL" id="WMBR01000002">
    <property type="protein sequence ID" value="MXP21931.1"/>
    <property type="molecule type" value="Genomic_DNA"/>
</dbReference>
<keyword evidence="2" id="KW-0328">Glycosyltransferase</keyword>
<dbReference type="PANTHER" id="PTHR12526:SF640">
    <property type="entry name" value="COLANIC ACID BIOSYNTHESIS GLYCOSYLTRANSFERASE WCAL-RELATED"/>
    <property type="match status" value="1"/>
</dbReference>
<dbReference type="PANTHER" id="PTHR12526">
    <property type="entry name" value="GLYCOSYLTRANSFERASE"/>
    <property type="match status" value="1"/>
</dbReference>
<evidence type="ECO:0000256" key="3">
    <source>
        <dbReference type="ARBA" id="ARBA00022679"/>
    </source>
</evidence>
<proteinExistence type="inferred from homology"/>
<evidence type="ECO:0000313" key="7">
    <source>
        <dbReference type="Proteomes" id="UP000475545"/>
    </source>
</evidence>
<dbReference type="RefSeq" id="WP_160902058.1">
    <property type="nucleotide sequence ID" value="NZ_CP102850.1"/>
</dbReference>
<evidence type="ECO:0000256" key="1">
    <source>
        <dbReference type="ARBA" id="ARBA00009481"/>
    </source>
</evidence>
<comment type="caution">
    <text evidence="6">The sequence shown here is derived from an EMBL/GenBank/DDBJ whole genome shotgun (WGS) entry which is preliminary data.</text>
</comment>
<keyword evidence="3 6" id="KW-0808">Transferase</keyword>
<dbReference type="Gene3D" id="3.40.50.2000">
    <property type="entry name" value="Glycogen Phosphorylase B"/>
    <property type="match status" value="2"/>
</dbReference>
<dbReference type="AlphaFoldDB" id="A0A6L7GS26"/>
<dbReference type="InterPro" id="IPR001296">
    <property type="entry name" value="Glyco_trans_1"/>
</dbReference>
<dbReference type="CDD" id="cd03801">
    <property type="entry name" value="GT4_PimA-like"/>
    <property type="match status" value="1"/>
</dbReference>
<evidence type="ECO:0000256" key="2">
    <source>
        <dbReference type="ARBA" id="ARBA00022676"/>
    </source>
</evidence>
<dbReference type="Pfam" id="PF13439">
    <property type="entry name" value="Glyco_transf_4"/>
    <property type="match status" value="1"/>
</dbReference>
<protein>
    <submittedName>
        <fullName evidence="6">Glycosyltransferase</fullName>
    </submittedName>
</protein>
<dbReference type="GO" id="GO:0016757">
    <property type="term" value="F:glycosyltransferase activity"/>
    <property type="evidence" value="ECO:0007669"/>
    <property type="project" value="UniProtKB-KW"/>
</dbReference>
<sequence>MSDPIHVLLLCWRDTTHPQGGGSERYLERVGAELVDRGMRVTLLTAAYDDAPALEDRAGIRILRAGGRLSVYPRALLTIVAARWGRGRLPAAPDVVIDTQNGIPFFAGTVSRAPTVVLVHHCHREQWPVAGRLLGRFGWFLESRVSPRVHRRSRYVTVSGPSADELVALGVDRERITVIRNGIDPVAAEPAGTDGTGDRTAGPRLCVLSRLVPHKQVEDALAVVAELRHTRADVHLDVIGGGWWRDELHATAARLGVERCVTFHGHVDERRKHQLLDRADVHLMPSRKEGWGLAVVEAAQHRVPTIGYRSSVGLAESIEHGETGLLVDGVDELVSATRKLIDNPEESARLGGNAQRKAAGYSWSATADGFIGVVDGLLHSTPPPSRPVPSSPR</sequence>
<accession>A0A6L7GS26</accession>
<evidence type="ECO:0000259" key="4">
    <source>
        <dbReference type="Pfam" id="PF00534"/>
    </source>
</evidence>
<organism evidence="6 7">
    <name type="scientific">Gordonia mangrovi</name>
    <dbReference type="NCBI Taxonomy" id="2665643"/>
    <lineage>
        <taxon>Bacteria</taxon>
        <taxon>Bacillati</taxon>
        <taxon>Actinomycetota</taxon>
        <taxon>Actinomycetes</taxon>
        <taxon>Mycobacteriales</taxon>
        <taxon>Gordoniaceae</taxon>
        <taxon>Gordonia</taxon>
    </lineage>
</organism>
<dbReference type="InterPro" id="IPR028098">
    <property type="entry name" value="Glyco_trans_4-like_N"/>
</dbReference>
<dbReference type="Proteomes" id="UP000475545">
    <property type="component" value="Unassembled WGS sequence"/>
</dbReference>
<evidence type="ECO:0000313" key="6">
    <source>
        <dbReference type="EMBL" id="MXP21931.1"/>
    </source>
</evidence>
<evidence type="ECO:0000259" key="5">
    <source>
        <dbReference type="Pfam" id="PF13439"/>
    </source>
</evidence>
<feature type="domain" description="Glycosyltransferase subfamily 4-like N-terminal" evidence="5">
    <location>
        <begin position="21"/>
        <end position="185"/>
    </location>
</feature>
<dbReference type="Pfam" id="PF00534">
    <property type="entry name" value="Glycos_transf_1"/>
    <property type="match status" value="1"/>
</dbReference>
<gene>
    <name evidence="6" type="ORF">GIY30_11275</name>
</gene>
<feature type="domain" description="Glycosyl transferase family 1" evidence="4">
    <location>
        <begin position="203"/>
        <end position="356"/>
    </location>
</feature>
<comment type="similarity">
    <text evidence="1">Belongs to the glycosyltransferase group 1 family. Glycosyltransferase 4 subfamily.</text>
</comment>
<keyword evidence="7" id="KW-1185">Reference proteome</keyword>
<name>A0A6L7GS26_9ACTN</name>
<reference evidence="6 7" key="1">
    <citation type="submission" date="2019-11" db="EMBL/GenBank/DDBJ databases">
        <title>Gordonia sp. nov., a novel actinobacterium isolated from mangrove soil in Hainan.</title>
        <authorList>
            <person name="Huang X."/>
            <person name="Xie Y."/>
            <person name="Chu X."/>
            <person name="Xiao K."/>
        </authorList>
    </citation>
    <scope>NUCLEOTIDE SEQUENCE [LARGE SCALE GENOMIC DNA]</scope>
    <source>
        <strain evidence="6 7">HNM0687</strain>
    </source>
</reference>
<dbReference type="SUPFAM" id="SSF53756">
    <property type="entry name" value="UDP-Glycosyltransferase/glycogen phosphorylase"/>
    <property type="match status" value="1"/>
</dbReference>